<dbReference type="EC" id="5.1.3.2" evidence="5"/>
<evidence type="ECO:0000313" key="14">
    <source>
        <dbReference type="EMBL" id="PFG15628.1"/>
    </source>
</evidence>
<comment type="catalytic activity">
    <reaction evidence="1">
        <text>UDP-alpha-D-glucose = UDP-alpha-D-galactose</text>
        <dbReference type="Rhea" id="RHEA:22168"/>
        <dbReference type="ChEBI" id="CHEBI:58885"/>
        <dbReference type="ChEBI" id="CHEBI:66914"/>
        <dbReference type="EC" id="5.1.3.2"/>
    </reaction>
</comment>
<sequence length="433" mass="46459">MTTIGLIGAGNIGSNLARALVASGYQVVLSNSRGPATLADLVAELGPQSRAATVVQAAEAADIAVVTIPLREIGKVPVAPLVGKIVIDTNNYYPQRDGQIPALDEESTTTAELLQAHLSGSKVVKAFNHIGAAQIVQDAQPAGTPDRRALEVLHADLDDPSGLASAVSGRRFDVVADFMSFTVERLERHLELFAGRVGQYVFISSASAYAKPVASLPIRESTPLRNPFWQYSRDKIACEDLLVGRYREAGFPITIVRPSHTYDQFALPIHGNWTQIARLRAGKPAIVHGDGTSLWTLTHASDFAYMFAGLLARPEAVGEAYTITGDEALTWDAIFTALARAAGVQAPRLVHIASETLARELPDWGPGLLGDKAHSVVFDCSKVRALRPGFSQRVPFVRGAEQIIAAFDAHPEIQGYDPALDARLDELVARYAG</sequence>
<dbReference type="Proteomes" id="UP000226079">
    <property type="component" value="Unassembled WGS sequence"/>
</dbReference>
<keyword evidence="15" id="KW-1185">Reference proteome</keyword>
<dbReference type="Pfam" id="PF01370">
    <property type="entry name" value="Epimerase"/>
    <property type="match status" value="1"/>
</dbReference>
<dbReference type="RefSeq" id="WP_098459243.1">
    <property type="nucleotide sequence ID" value="NZ_PDJC01000001.1"/>
</dbReference>
<dbReference type="Pfam" id="PF03807">
    <property type="entry name" value="F420_oxidored"/>
    <property type="match status" value="1"/>
</dbReference>
<comment type="cofactor">
    <cofactor evidence="2">
        <name>NAD(+)</name>
        <dbReference type="ChEBI" id="CHEBI:57540"/>
    </cofactor>
</comment>
<dbReference type="PANTHER" id="PTHR43725:SF47">
    <property type="entry name" value="UDP-GLUCOSE 4-EPIMERASE"/>
    <property type="match status" value="1"/>
</dbReference>
<keyword evidence="8" id="KW-0119">Carbohydrate metabolism</keyword>
<comment type="caution">
    <text evidence="14">The sequence shown here is derived from an EMBL/GenBank/DDBJ whole genome shotgun (WGS) entry which is preliminary data.</text>
</comment>
<feature type="domain" description="Pyrroline-5-carboxylate reductase catalytic N-terminal" evidence="13">
    <location>
        <begin position="3"/>
        <end position="92"/>
    </location>
</feature>
<keyword evidence="7" id="KW-0520">NAD</keyword>
<evidence type="ECO:0000256" key="2">
    <source>
        <dbReference type="ARBA" id="ARBA00001911"/>
    </source>
</evidence>
<name>A0A2A9CMS3_9ACTN</name>
<accession>A0A2A9CMS3</accession>
<dbReference type="InterPro" id="IPR001509">
    <property type="entry name" value="Epimerase_deHydtase"/>
</dbReference>
<dbReference type="Gene3D" id="3.40.50.720">
    <property type="entry name" value="NAD(P)-binding Rossmann-like Domain"/>
    <property type="match status" value="2"/>
</dbReference>
<keyword evidence="9" id="KW-0413">Isomerase</keyword>
<evidence type="ECO:0000256" key="5">
    <source>
        <dbReference type="ARBA" id="ARBA00013189"/>
    </source>
</evidence>
<evidence type="ECO:0000259" key="12">
    <source>
        <dbReference type="Pfam" id="PF01370"/>
    </source>
</evidence>
<dbReference type="OrthoDB" id="1523398at2"/>
<dbReference type="AlphaFoldDB" id="A0A2A9CMS3"/>
<dbReference type="EMBL" id="PDJC01000001">
    <property type="protein sequence ID" value="PFG15628.1"/>
    <property type="molecule type" value="Genomic_DNA"/>
</dbReference>
<dbReference type="SUPFAM" id="SSF51735">
    <property type="entry name" value="NAD(P)-binding Rossmann-fold domains"/>
    <property type="match status" value="2"/>
</dbReference>
<organism evidence="14 15">
    <name type="scientific">Propionicimonas paludicola</name>
    <dbReference type="NCBI Taxonomy" id="185243"/>
    <lineage>
        <taxon>Bacteria</taxon>
        <taxon>Bacillati</taxon>
        <taxon>Actinomycetota</taxon>
        <taxon>Actinomycetes</taxon>
        <taxon>Propionibacteriales</taxon>
        <taxon>Nocardioidaceae</taxon>
        <taxon>Propionicimonas</taxon>
    </lineage>
</organism>
<evidence type="ECO:0000256" key="3">
    <source>
        <dbReference type="ARBA" id="ARBA00004947"/>
    </source>
</evidence>
<evidence type="ECO:0000259" key="13">
    <source>
        <dbReference type="Pfam" id="PF03807"/>
    </source>
</evidence>
<proteinExistence type="inferred from homology"/>
<evidence type="ECO:0000313" key="15">
    <source>
        <dbReference type="Proteomes" id="UP000226079"/>
    </source>
</evidence>
<comment type="similarity">
    <text evidence="4">Belongs to the NAD(P)-dependent epimerase/dehydratase family.</text>
</comment>
<evidence type="ECO:0000256" key="4">
    <source>
        <dbReference type="ARBA" id="ARBA00007637"/>
    </source>
</evidence>
<dbReference type="GO" id="GO:0005829">
    <property type="term" value="C:cytosol"/>
    <property type="evidence" value="ECO:0007669"/>
    <property type="project" value="TreeGrafter"/>
</dbReference>
<evidence type="ECO:0000256" key="11">
    <source>
        <dbReference type="ARBA" id="ARBA00033067"/>
    </source>
</evidence>
<gene>
    <name evidence="14" type="ORF">ATK74_0148</name>
</gene>
<feature type="domain" description="NAD-dependent epimerase/dehydratase" evidence="12">
    <location>
        <begin position="196"/>
        <end position="323"/>
    </location>
</feature>
<dbReference type="GO" id="GO:0006012">
    <property type="term" value="P:galactose metabolic process"/>
    <property type="evidence" value="ECO:0007669"/>
    <property type="project" value="UniProtKB-KW"/>
</dbReference>
<dbReference type="InterPro" id="IPR036291">
    <property type="entry name" value="NAD(P)-bd_dom_sf"/>
</dbReference>
<keyword evidence="8" id="KW-0299">Galactose metabolism</keyword>
<evidence type="ECO:0000256" key="7">
    <source>
        <dbReference type="ARBA" id="ARBA00023027"/>
    </source>
</evidence>
<dbReference type="InterPro" id="IPR028939">
    <property type="entry name" value="P5C_Rdtase_cat_N"/>
</dbReference>
<evidence type="ECO:0000256" key="8">
    <source>
        <dbReference type="ARBA" id="ARBA00023144"/>
    </source>
</evidence>
<reference evidence="14 15" key="1">
    <citation type="submission" date="2017-10" db="EMBL/GenBank/DDBJ databases">
        <title>Sequencing the genomes of 1000 actinobacteria strains.</title>
        <authorList>
            <person name="Klenk H.-P."/>
        </authorList>
    </citation>
    <scope>NUCLEOTIDE SEQUENCE [LARGE SCALE GENOMIC DNA]</scope>
    <source>
        <strain evidence="14 15">DSM 15597</strain>
    </source>
</reference>
<protein>
    <recommendedName>
        <fullName evidence="6">UDP-glucose 4-epimerase</fullName>
        <ecNumber evidence="5">5.1.3.2</ecNumber>
    </recommendedName>
    <alternativeName>
        <fullName evidence="11">Galactowaldenase</fullName>
    </alternativeName>
    <alternativeName>
        <fullName evidence="10">UDP-galactose 4-epimerase</fullName>
    </alternativeName>
</protein>
<dbReference type="PANTHER" id="PTHR43725">
    <property type="entry name" value="UDP-GLUCOSE 4-EPIMERASE"/>
    <property type="match status" value="1"/>
</dbReference>
<comment type="pathway">
    <text evidence="3">Carbohydrate metabolism; galactose metabolism.</text>
</comment>
<evidence type="ECO:0000256" key="6">
    <source>
        <dbReference type="ARBA" id="ARBA00018569"/>
    </source>
</evidence>
<evidence type="ECO:0000256" key="1">
    <source>
        <dbReference type="ARBA" id="ARBA00000083"/>
    </source>
</evidence>
<dbReference type="GO" id="GO:0003978">
    <property type="term" value="F:UDP-glucose 4-epimerase activity"/>
    <property type="evidence" value="ECO:0007669"/>
    <property type="project" value="UniProtKB-EC"/>
</dbReference>
<evidence type="ECO:0000256" key="10">
    <source>
        <dbReference type="ARBA" id="ARBA00031367"/>
    </source>
</evidence>
<dbReference type="Gene3D" id="3.90.25.10">
    <property type="entry name" value="UDP-galactose 4-epimerase, domain 1"/>
    <property type="match status" value="1"/>
</dbReference>
<evidence type="ECO:0000256" key="9">
    <source>
        <dbReference type="ARBA" id="ARBA00023235"/>
    </source>
</evidence>